<accession>R9P059</accession>
<feature type="compositionally biased region" description="Basic and acidic residues" evidence="6">
    <location>
        <begin position="694"/>
        <end position="713"/>
    </location>
</feature>
<evidence type="ECO:0000256" key="3">
    <source>
        <dbReference type="ARBA" id="ARBA00044493"/>
    </source>
</evidence>
<reference evidence="8" key="1">
    <citation type="journal article" date="2013" name="Genome Announc.">
        <title>Draft genome sequence of the basidiomycetous yeast-like fungus Pseudozyma hubeiensis SY62, which produces an abundant amount of the biosurfactant mannosylerythritol lipids.</title>
        <authorList>
            <person name="Konishi M."/>
            <person name="Hatada Y."/>
            <person name="Horiuchi J."/>
        </authorList>
    </citation>
    <scope>NUCLEOTIDE SEQUENCE [LARGE SCALE GENOMIC DNA]</scope>
    <source>
        <strain evidence="8">SY62</strain>
    </source>
</reference>
<sequence>MRSVVTAALAVRAAAYGRAGRCRCSRALHESNDPRITDPTTSPGVFCTARLYSTASNAEAGPSRLPSAGSGSSARPRTKKHPKARKVLRQPPLLRLDPSRPLIPSLTPATSSNEISTGESLQQRRAKGLSRLHAALQAGTADAAWSAYLDLKQYTTVDREAFSSYQSLSQSLLTPQECASVAKIISNDATKTKRGANRILRLAADVRSQQRRLLSQLQHADDANDPTRRHLIRRELSSWDAVVSPELLNVTIAHIGRSLRSVGLEEIDQILDQLLTFEANEHSRQRVGSRDSSTSSQLSSLNAAGALQHLRTAMLSPVAQASLVSRRRGKQRQAEFPDLTTYNTILDIITRTVQRSKTNHRSDSRPAQSFEEEDDDEMSKFAEEQIDSHSVELSASIANRLRRLDLDPDAASVHVDALERADRLFHSVLERMQRKSRIEPDAITFNIMVTMYCLLNRWDMVHRAVRSANERGLLGTDCINNVLGHWLLRGPASRHGEDRDMSQADAVEPALEIYRQLRQNMVRAELASRHSSIAYGKGDAKSAHSARANEENGNLQEAFAPLSWPDRDDAEDTGPSVEDSKNDAVEAVLGISLVPLQALPDEITHALMISSLTREGRFADALSMFKDLVSTPIREAVNDTCDARSSSEGSEDRQMQPTLAIFDSFFRGFSRHGRPSTITTLDLQSPERSQWELVPREAAPDADNGDAREDDPQSRQLQLWRIETFQEIFAAFLKLEPDVKQALGLRATGRTANRSKRSTQRNISTPFGWLTLPEMRRLDAARRAPSTNQLFWILTAIRRVSHDHPAWSLAMWHKVVDKFDPELSKSANGVGWSGFRLDNRVRRVVEHLEARLAQDGDAEEQLPSQNVA</sequence>
<comment type="similarity">
    <text evidence="1">Belongs to the CCM1 family.</text>
</comment>
<evidence type="ECO:0000313" key="8">
    <source>
        <dbReference type="Proteomes" id="UP000014071"/>
    </source>
</evidence>
<dbReference type="GeneID" id="24107439"/>
<dbReference type="OrthoDB" id="1908178at2759"/>
<comment type="subunit">
    <text evidence="4">Binds to mitochondrial small subunit 15S rRNA.</text>
</comment>
<evidence type="ECO:0000256" key="2">
    <source>
        <dbReference type="ARBA" id="ARBA00022737"/>
    </source>
</evidence>
<feature type="compositionally biased region" description="Basic residues" evidence="6">
    <location>
        <begin position="76"/>
        <end position="88"/>
    </location>
</feature>
<dbReference type="EMBL" id="DF238785">
    <property type="protein sequence ID" value="GAC94573.1"/>
    <property type="molecule type" value="Genomic_DNA"/>
</dbReference>
<dbReference type="Gene3D" id="1.25.40.10">
    <property type="entry name" value="Tetratricopeptide repeat domain"/>
    <property type="match status" value="1"/>
</dbReference>
<feature type="compositionally biased region" description="Low complexity" evidence="6">
    <location>
        <begin position="89"/>
        <end position="106"/>
    </location>
</feature>
<protein>
    <submittedName>
        <fullName evidence="7">Uncharacterized protein</fullName>
    </submittedName>
</protein>
<evidence type="ECO:0000256" key="1">
    <source>
        <dbReference type="ARBA" id="ARBA00006192"/>
    </source>
</evidence>
<dbReference type="InterPro" id="IPR011990">
    <property type="entry name" value="TPR-like_helical_dom_sf"/>
</dbReference>
<feature type="region of interest" description="Disordered" evidence="6">
    <location>
        <begin position="676"/>
        <end position="713"/>
    </location>
</feature>
<evidence type="ECO:0000256" key="5">
    <source>
        <dbReference type="PROSITE-ProRule" id="PRU00708"/>
    </source>
</evidence>
<dbReference type="NCBIfam" id="TIGR00756">
    <property type="entry name" value="PPR"/>
    <property type="match status" value="1"/>
</dbReference>
<keyword evidence="8" id="KW-1185">Reference proteome</keyword>
<keyword evidence="2" id="KW-0677">Repeat</keyword>
<evidence type="ECO:0000313" key="7">
    <source>
        <dbReference type="EMBL" id="GAC94573.1"/>
    </source>
</evidence>
<feature type="region of interest" description="Disordered" evidence="6">
    <location>
        <begin position="560"/>
        <end position="581"/>
    </location>
</feature>
<feature type="compositionally biased region" description="Polar residues" evidence="6">
    <location>
        <begin position="107"/>
        <end position="123"/>
    </location>
</feature>
<feature type="repeat" description="PPR" evidence="5">
    <location>
        <begin position="601"/>
        <end position="635"/>
    </location>
</feature>
<dbReference type="RefSeq" id="XP_012188160.1">
    <property type="nucleotide sequence ID" value="XM_012332770.1"/>
</dbReference>
<dbReference type="AlphaFoldDB" id="R9P059"/>
<dbReference type="PROSITE" id="PS51375">
    <property type="entry name" value="PPR"/>
    <property type="match status" value="1"/>
</dbReference>
<dbReference type="STRING" id="1305764.R9P059"/>
<dbReference type="PANTHER" id="PTHR47447:SF17">
    <property type="entry name" value="OS12G0638900 PROTEIN"/>
    <property type="match status" value="1"/>
</dbReference>
<feature type="region of interest" description="Disordered" evidence="6">
    <location>
        <begin position="354"/>
        <end position="380"/>
    </location>
</feature>
<dbReference type="InterPro" id="IPR002885">
    <property type="entry name" value="PPR_rpt"/>
</dbReference>
<dbReference type="eggNOG" id="ENOG502SGTE">
    <property type="taxonomic scope" value="Eukaryota"/>
</dbReference>
<dbReference type="HOGENOM" id="CLU_013395_0_0_1"/>
<evidence type="ECO:0000256" key="4">
    <source>
        <dbReference type="ARBA" id="ARBA00044511"/>
    </source>
</evidence>
<dbReference type="Proteomes" id="UP000014071">
    <property type="component" value="Unassembled WGS sequence"/>
</dbReference>
<organism evidence="7 8">
    <name type="scientific">Pseudozyma hubeiensis (strain SY62)</name>
    <name type="common">Yeast</name>
    <dbReference type="NCBI Taxonomy" id="1305764"/>
    <lineage>
        <taxon>Eukaryota</taxon>
        <taxon>Fungi</taxon>
        <taxon>Dikarya</taxon>
        <taxon>Basidiomycota</taxon>
        <taxon>Ustilaginomycotina</taxon>
        <taxon>Ustilaginomycetes</taxon>
        <taxon>Ustilaginales</taxon>
        <taxon>Ustilaginaceae</taxon>
        <taxon>Pseudozyma</taxon>
    </lineage>
</organism>
<gene>
    <name evidence="7" type="ORF">PHSY_002146</name>
</gene>
<comment type="function">
    <text evidence="3">Regulates mitochondrial small subunit maturation by controlling 15S rRNA 5'-end processing. Localizes to the 5' precursor of the 15S rRNA in a position that is subsequently occupied by mS47 in the mature yeast mtSSU. Uses structure and sequence-specific RNA recognition, binding to a single-stranded region of the precursor and specifically recognizing bases -6 to -1. The exchange of Ccm1 for mS47 is coupled to the irreversible removal of precursor rRNA that is accompanied by conformational changes of the mitoribosomal proteins uS5m and mS26. These conformational changes signal completion of 5'-end rRNA processing through protection of the mature 5'-end of the 15S rRNA and stabilization of mS47. The removal of the 5' precursor together with the dissociation of Ccm1 may be catalyzed by the 5'-3' exoribonuclease Pet127. Involved in the specific removal of group I introns in mitochondrial encoded transcripts.</text>
</comment>
<feature type="region of interest" description="Disordered" evidence="6">
    <location>
        <begin position="58"/>
        <end position="126"/>
    </location>
</feature>
<feature type="compositionally biased region" description="Polar residues" evidence="6">
    <location>
        <begin position="676"/>
        <end position="688"/>
    </location>
</feature>
<dbReference type="PANTHER" id="PTHR47447">
    <property type="entry name" value="OS03G0856100 PROTEIN"/>
    <property type="match status" value="1"/>
</dbReference>
<name>R9P059_PSEHS</name>
<proteinExistence type="inferred from homology"/>
<evidence type="ECO:0000256" key="6">
    <source>
        <dbReference type="SAM" id="MobiDB-lite"/>
    </source>
</evidence>